<sequence length="254" mass="28738">MTTIQARKQNGVGWITFHRPQVRNAVNTRMMRELELQLDRWQDDDQIRVIVFMGDSRTFVSGGDLEEFHKLTAKEEVFPVMNRMGRLLNRVRHLKKPTVAAVEGTAVGGGCEIVASCDFRLASDQAVFGFIQSRLGITSGWGGGSLLLEEIPRGHALFLLLSGEKVSARQLEQWGWIHRVFPHQEFKEKVEQFVAAIACASPAVSQSYLELDKVRRQGANREALQEMESRLCSELWETEEHKAAVDRFLKGSRG</sequence>
<dbReference type="RefSeq" id="WP_173222819.1">
    <property type="nucleotide sequence ID" value="NZ_CP048104.1"/>
</dbReference>
<organism evidence="2 3">
    <name type="scientific">Kroppenstedtia pulmonis</name>
    <dbReference type="NCBI Taxonomy" id="1380685"/>
    <lineage>
        <taxon>Bacteria</taxon>
        <taxon>Bacillati</taxon>
        <taxon>Bacillota</taxon>
        <taxon>Bacilli</taxon>
        <taxon>Bacillales</taxon>
        <taxon>Thermoactinomycetaceae</taxon>
        <taxon>Kroppenstedtia</taxon>
    </lineage>
</organism>
<dbReference type="GO" id="GO:0016853">
    <property type="term" value="F:isomerase activity"/>
    <property type="evidence" value="ECO:0007669"/>
    <property type="project" value="UniProtKB-KW"/>
</dbReference>
<dbReference type="InterPro" id="IPR029045">
    <property type="entry name" value="ClpP/crotonase-like_dom_sf"/>
</dbReference>
<dbReference type="CDD" id="cd06558">
    <property type="entry name" value="crotonase-like"/>
    <property type="match status" value="1"/>
</dbReference>
<dbReference type="Gene3D" id="3.90.226.10">
    <property type="entry name" value="2-enoyl-CoA Hydratase, Chain A, domain 1"/>
    <property type="match status" value="1"/>
</dbReference>
<dbReference type="PANTHER" id="PTHR11941:SF27">
    <property type="entry name" value="ETHYLMALONYL-COA DECARBOXYLASE"/>
    <property type="match status" value="1"/>
</dbReference>
<proteinExistence type="predicted"/>
<gene>
    <name evidence="2" type="ORF">GXN76_10080</name>
</gene>
<dbReference type="EMBL" id="CP048104">
    <property type="protein sequence ID" value="QKG84787.1"/>
    <property type="molecule type" value="Genomic_DNA"/>
</dbReference>
<keyword evidence="3" id="KW-1185">Reference proteome</keyword>
<evidence type="ECO:0000313" key="3">
    <source>
        <dbReference type="Proteomes" id="UP000503088"/>
    </source>
</evidence>
<keyword evidence="1" id="KW-0456">Lyase</keyword>
<protein>
    <submittedName>
        <fullName evidence="2">Enoyl-CoA hydratase/isomerase family protein</fullName>
    </submittedName>
</protein>
<reference evidence="2 3" key="1">
    <citation type="submission" date="2020-01" db="EMBL/GenBank/DDBJ databases">
        <authorList>
            <person name="Gulvik C.A."/>
            <person name="Batra D.G."/>
        </authorList>
    </citation>
    <scope>NUCLEOTIDE SEQUENCE [LARGE SCALE GENOMIC DNA]</scope>
    <source>
        <strain evidence="2 3">W9323</strain>
    </source>
</reference>
<keyword evidence="2" id="KW-0413">Isomerase</keyword>
<dbReference type="PANTHER" id="PTHR11941">
    <property type="entry name" value="ENOYL-COA HYDRATASE-RELATED"/>
    <property type="match status" value="1"/>
</dbReference>
<dbReference type="InterPro" id="IPR001753">
    <property type="entry name" value="Enoyl-CoA_hydra/iso"/>
</dbReference>
<accession>A0A7D3XQH4</accession>
<dbReference type="GO" id="GO:0005829">
    <property type="term" value="C:cytosol"/>
    <property type="evidence" value="ECO:0007669"/>
    <property type="project" value="TreeGrafter"/>
</dbReference>
<dbReference type="GO" id="GO:0016829">
    <property type="term" value="F:lyase activity"/>
    <property type="evidence" value="ECO:0007669"/>
    <property type="project" value="UniProtKB-KW"/>
</dbReference>
<dbReference type="KEGG" id="kpul:GXN76_10080"/>
<dbReference type="SUPFAM" id="SSF52096">
    <property type="entry name" value="ClpP/crotonase"/>
    <property type="match status" value="1"/>
</dbReference>
<evidence type="ECO:0000256" key="1">
    <source>
        <dbReference type="ARBA" id="ARBA00023239"/>
    </source>
</evidence>
<dbReference type="Proteomes" id="UP000503088">
    <property type="component" value="Chromosome"/>
</dbReference>
<dbReference type="Pfam" id="PF00378">
    <property type="entry name" value="ECH_1"/>
    <property type="match status" value="1"/>
</dbReference>
<name>A0A7D3XQH4_9BACL</name>
<evidence type="ECO:0000313" key="2">
    <source>
        <dbReference type="EMBL" id="QKG84787.1"/>
    </source>
</evidence>
<dbReference type="AlphaFoldDB" id="A0A7D3XQH4"/>
<dbReference type="GO" id="GO:0006635">
    <property type="term" value="P:fatty acid beta-oxidation"/>
    <property type="evidence" value="ECO:0007669"/>
    <property type="project" value="TreeGrafter"/>
</dbReference>